<comment type="similarity">
    <text evidence="2">Belongs to the YkuD family.</text>
</comment>
<dbReference type="RefSeq" id="WP_135872109.1">
    <property type="nucleotide sequence ID" value="NZ_SRSC01000004.1"/>
</dbReference>
<dbReference type="GO" id="GO:0008360">
    <property type="term" value="P:regulation of cell shape"/>
    <property type="evidence" value="ECO:0007669"/>
    <property type="project" value="UniProtKB-UniRule"/>
</dbReference>
<dbReference type="AlphaFoldDB" id="A0A4S1CC92"/>
<protein>
    <recommendedName>
        <fullName evidence="9">L,D-TPase catalytic domain-containing protein</fullName>
    </recommendedName>
</protein>
<dbReference type="SUPFAM" id="SSF141523">
    <property type="entry name" value="L,D-transpeptidase catalytic domain-like"/>
    <property type="match status" value="1"/>
</dbReference>
<keyword evidence="8" id="KW-0732">Signal</keyword>
<dbReference type="PROSITE" id="PS52029">
    <property type="entry name" value="LD_TPASE"/>
    <property type="match status" value="1"/>
</dbReference>
<dbReference type="Pfam" id="PF03734">
    <property type="entry name" value="YkuD"/>
    <property type="match status" value="1"/>
</dbReference>
<evidence type="ECO:0000259" key="9">
    <source>
        <dbReference type="PROSITE" id="PS52029"/>
    </source>
</evidence>
<keyword evidence="6 7" id="KW-0961">Cell wall biogenesis/degradation</keyword>
<evidence type="ECO:0000256" key="7">
    <source>
        <dbReference type="PROSITE-ProRule" id="PRU01373"/>
    </source>
</evidence>
<feature type="active site" description="Proton donor/acceptor" evidence="7">
    <location>
        <position position="194"/>
    </location>
</feature>
<dbReference type="GO" id="GO:0016740">
    <property type="term" value="F:transferase activity"/>
    <property type="evidence" value="ECO:0007669"/>
    <property type="project" value="UniProtKB-KW"/>
</dbReference>
<proteinExistence type="inferred from homology"/>
<dbReference type="UniPathway" id="UPA00219"/>
<organism evidence="10 11">
    <name type="scientific">Geomonas terrae</name>
    <dbReference type="NCBI Taxonomy" id="2562681"/>
    <lineage>
        <taxon>Bacteria</taxon>
        <taxon>Pseudomonadati</taxon>
        <taxon>Thermodesulfobacteriota</taxon>
        <taxon>Desulfuromonadia</taxon>
        <taxon>Geobacterales</taxon>
        <taxon>Geobacteraceae</taxon>
        <taxon>Geomonas</taxon>
    </lineage>
</organism>
<accession>A0A4S1CC92</accession>
<evidence type="ECO:0000256" key="5">
    <source>
        <dbReference type="ARBA" id="ARBA00022984"/>
    </source>
</evidence>
<comment type="pathway">
    <text evidence="1 7">Cell wall biogenesis; peptidoglycan biosynthesis.</text>
</comment>
<feature type="active site" description="Nucleophile" evidence="7">
    <location>
        <position position="207"/>
    </location>
</feature>
<dbReference type="CDD" id="cd16913">
    <property type="entry name" value="YkuD_like"/>
    <property type="match status" value="1"/>
</dbReference>
<evidence type="ECO:0000256" key="1">
    <source>
        <dbReference type="ARBA" id="ARBA00004752"/>
    </source>
</evidence>
<dbReference type="GO" id="GO:0018104">
    <property type="term" value="P:peptidoglycan-protein cross-linking"/>
    <property type="evidence" value="ECO:0007669"/>
    <property type="project" value="TreeGrafter"/>
</dbReference>
<dbReference type="Proteomes" id="UP000306416">
    <property type="component" value="Unassembled WGS sequence"/>
</dbReference>
<evidence type="ECO:0000313" key="11">
    <source>
        <dbReference type="Proteomes" id="UP000306416"/>
    </source>
</evidence>
<evidence type="ECO:0000256" key="4">
    <source>
        <dbReference type="ARBA" id="ARBA00022960"/>
    </source>
</evidence>
<comment type="caution">
    <text evidence="10">The sequence shown here is derived from an EMBL/GenBank/DDBJ whole genome shotgun (WGS) entry which is preliminary data.</text>
</comment>
<evidence type="ECO:0000256" key="2">
    <source>
        <dbReference type="ARBA" id="ARBA00005992"/>
    </source>
</evidence>
<feature type="domain" description="L,D-TPase catalytic" evidence="9">
    <location>
        <begin position="109"/>
        <end position="235"/>
    </location>
</feature>
<dbReference type="GO" id="GO:0005576">
    <property type="term" value="C:extracellular region"/>
    <property type="evidence" value="ECO:0007669"/>
    <property type="project" value="TreeGrafter"/>
</dbReference>
<feature type="signal peptide" evidence="8">
    <location>
        <begin position="1"/>
        <end position="23"/>
    </location>
</feature>
<evidence type="ECO:0000256" key="6">
    <source>
        <dbReference type="ARBA" id="ARBA00023316"/>
    </source>
</evidence>
<dbReference type="PANTHER" id="PTHR30582">
    <property type="entry name" value="L,D-TRANSPEPTIDASE"/>
    <property type="match status" value="1"/>
</dbReference>
<evidence type="ECO:0000313" key="10">
    <source>
        <dbReference type="EMBL" id="TGU70783.1"/>
    </source>
</evidence>
<dbReference type="GO" id="GO:0071972">
    <property type="term" value="F:peptidoglycan L,D-transpeptidase activity"/>
    <property type="evidence" value="ECO:0007669"/>
    <property type="project" value="TreeGrafter"/>
</dbReference>
<gene>
    <name evidence="10" type="ORF">E4633_17475</name>
</gene>
<sequence>MATLFRTILLVSIFLMTAAAAPAAQKVKSLCEISYPSDSRIPWSCRKLTWKDTPQGLFGASWRDVLRFNRMDRRHFLGGVSIKVPKNLAQVKNFNPMPLTYPAAAKEPKCILVDQTEMFLGVYEYGKLRFSSPIALGIEGMMVPNGTFRVDAADRRHQSNLYPVEEIGRPYPMHYGLRFWVDKSKDEEPSYWIHGRDLPGYPASHGCIGLYDEEMQYDYYRKHDRKVNGKNYHELTRPFLEDAKALYVWAVDQRSDPGKFHKVKSGPLVVITGRPPHTPKK</sequence>
<evidence type="ECO:0000256" key="8">
    <source>
        <dbReference type="SAM" id="SignalP"/>
    </source>
</evidence>
<dbReference type="InterPro" id="IPR038063">
    <property type="entry name" value="Transpep_catalytic_dom"/>
</dbReference>
<feature type="chain" id="PRO_5020265191" description="L,D-TPase catalytic domain-containing protein" evidence="8">
    <location>
        <begin position="24"/>
        <end position="281"/>
    </location>
</feature>
<keyword evidence="4 7" id="KW-0133">Cell shape</keyword>
<dbReference type="Gene3D" id="2.40.440.10">
    <property type="entry name" value="L,D-transpeptidase catalytic domain-like"/>
    <property type="match status" value="1"/>
</dbReference>
<name>A0A4S1CC92_9BACT</name>
<dbReference type="PANTHER" id="PTHR30582:SF2">
    <property type="entry name" value="L,D-TRANSPEPTIDASE YCIB-RELATED"/>
    <property type="match status" value="1"/>
</dbReference>
<dbReference type="InterPro" id="IPR005490">
    <property type="entry name" value="LD_TPept_cat_dom"/>
</dbReference>
<keyword evidence="11" id="KW-1185">Reference proteome</keyword>
<dbReference type="GO" id="GO:0071555">
    <property type="term" value="P:cell wall organization"/>
    <property type="evidence" value="ECO:0007669"/>
    <property type="project" value="UniProtKB-UniRule"/>
</dbReference>
<keyword evidence="3" id="KW-0808">Transferase</keyword>
<dbReference type="EMBL" id="SRSC01000004">
    <property type="protein sequence ID" value="TGU70783.1"/>
    <property type="molecule type" value="Genomic_DNA"/>
</dbReference>
<keyword evidence="5 7" id="KW-0573">Peptidoglycan synthesis</keyword>
<reference evidence="10 11" key="1">
    <citation type="submission" date="2019-04" db="EMBL/GenBank/DDBJ databases">
        <title>Geobacter oryzae sp. nov., ferric-reducing bacteria isolated from paddy soil.</title>
        <authorList>
            <person name="Xu Z."/>
            <person name="Masuda Y."/>
            <person name="Itoh H."/>
            <person name="Senoo K."/>
        </authorList>
    </citation>
    <scope>NUCLEOTIDE SEQUENCE [LARGE SCALE GENOMIC DNA]</scope>
    <source>
        <strain evidence="10 11">Red111</strain>
    </source>
</reference>
<dbReference type="InterPro" id="IPR050979">
    <property type="entry name" value="LD-transpeptidase"/>
</dbReference>
<evidence type="ECO:0000256" key="3">
    <source>
        <dbReference type="ARBA" id="ARBA00022679"/>
    </source>
</evidence>